<dbReference type="OrthoDB" id="265717at2759"/>
<dbReference type="PANTHER" id="PTHR46455:SF5">
    <property type="entry name" value="SET AND MYND DOMAIN CONTAINING, ARTHROPOD-SPECIFIC, MEMBER 4, ISOFORM A"/>
    <property type="match status" value="1"/>
</dbReference>
<dbReference type="InterPro" id="IPR001214">
    <property type="entry name" value="SET_dom"/>
</dbReference>
<dbReference type="PROSITE" id="PS50280">
    <property type="entry name" value="SET"/>
    <property type="match status" value="1"/>
</dbReference>
<dbReference type="AlphaFoldDB" id="A0A1W4WHY5"/>
<dbReference type="GO" id="GO:0008276">
    <property type="term" value="F:protein methyltransferase activity"/>
    <property type="evidence" value="ECO:0007669"/>
    <property type="project" value="UniProtKB-ARBA"/>
</dbReference>
<protein>
    <submittedName>
        <fullName evidence="4">SET domain-containing protein SmydA-8-like</fullName>
    </submittedName>
</protein>
<feature type="compositionally biased region" description="Basic residues" evidence="1">
    <location>
        <begin position="1"/>
        <end position="12"/>
    </location>
</feature>
<dbReference type="GO" id="GO:0008757">
    <property type="term" value="F:S-adenosylmethionine-dependent methyltransferase activity"/>
    <property type="evidence" value="ECO:0007669"/>
    <property type="project" value="UniProtKB-ARBA"/>
</dbReference>
<gene>
    <name evidence="4" type="primary">LOC108735850</name>
</gene>
<dbReference type="GO" id="GO:0008170">
    <property type="term" value="F:N-methyltransferase activity"/>
    <property type="evidence" value="ECO:0007669"/>
    <property type="project" value="UniProtKB-ARBA"/>
</dbReference>
<evidence type="ECO:0000256" key="1">
    <source>
        <dbReference type="SAM" id="MobiDB-lite"/>
    </source>
</evidence>
<evidence type="ECO:0000313" key="4">
    <source>
        <dbReference type="RefSeq" id="XP_018323549.1"/>
    </source>
</evidence>
<feature type="region of interest" description="Disordered" evidence="1">
    <location>
        <begin position="1"/>
        <end position="38"/>
    </location>
</feature>
<dbReference type="Proteomes" id="UP000192223">
    <property type="component" value="Unplaced"/>
</dbReference>
<dbReference type="InterPro" id="IPR046341">
    <property type="entry name" value="SET_dom_sf"/>
</dbReference>
<dbReference type="PANTHER" id="PTHR46455">
    <property type="entry name" value="SET AND MYND DOMAIN CONTAINING, ARTHROPOD-SPECIFIC, MEMBER 4, ISOFORM A"/>
    <property type="match status" value="1"/>
</dbReference>
<reference evidence="4" key="1">
    <citation type="submission" date="2025-08" db="UniProtKB">
        <authorList>
            <consortium name="RefSeq"/>
        </authorList>
    </citation>
    <scope>IDENTIFICATION</scope>
    <source>
        <tissue evidence="4">Entire body</tissue>
    </source>
</reference>
<feature type="domain" description="SET" evidence="2">
    <location>
        <begin position="40"/>
        <end position="283"/>
    </location>
</feature>
<name>A0A1W4WHY5_AGRPL</name>
<dbReference type="GeneID" id="108735850"/>
<accession>A0A1W4WHY5</accession>
<dbReference type="SMART" id="SM00317">
    <property type="entry name" value="SET"/>
    <property type="match status" value="1"/>
</dbReference>
<dbReference type="InParanoid" id="A0A1W4WHY5"/>
<evidence type="ECO:0000313" key="3">
    <source>
        <dbReference type="Proteomes" id="UP000192223"/>
    </source>
</evidence>
<proteinExistence type="predicted"/>
<dbReference type="SUPFAM" id="SSF82199">
    <property type="entry name" value="SET domain"/>
    <property type="match status" value="1"/>
</dbReference>
<keyword evidence="3" id="KW-1185">Reference proteome</keyword>
<dbReference type="Gene3D" id="1.10.220.160">
    <property type="match status" value="1"/>
</dbReference>
<dbReference type="RefSeq" id="XP_018323549.1">
    <property type="nucleotide sequence ID" value="XM_018468047.2"/>
</dbReference>
<evidence type="ECO:0000259" key="2">
    <source>
        <dbReference type="PROSITE" id="PS50280"/>
    </source>
</evidence>
<dbReference type="Gene3D" id="2.170.270.10">
    <property type="entry name" value="SET domain"/>
    <property type="match status" value="1"/>
</dbReference>
<organism evidence="3 4">
    <name type="scientific">Agrilus planipennis</name>
    <name type="common">Emerald ash borer</name>
    <name type="synonym">Agrilus marcopoli</name>
    <dbReference type="NCBI Taxonomy" id="224129"/>
    <lineage>
        <taxon>Eukaryota</taxon>
        <taxon>Metazoa</taxon>
        <taxon>Ecdysozoa</taxon>
        <taxon>Arthropoda</taxon>
        <taxon>Hexapoda</taxon>
        <taxon>Insecta</taxon>
        <taxon>Pterygota</taxon>
        <taxon>Neoptera</taxon>
        <taxon>Endopterygota</taxon>
        <taxon>Coleoptera</taxon>
        <taxon>Polyphaga</taxon>
        <taxon>Elateriformia</taxon>
        <taxon>Buprestoidea</taxon>
        <taxon>Buprestidae</taxon>
        <taxon>Agrilinae</taxon>
        <taxon>Agrilus</taxon>
    </lineage>
</organism>
<dbReference type="FunCoup" id="A0A1W4WHY5">
    <property type="interactions" value="5"/>
</dbReference>
<dbReference type="Pfam" id="PF00856">
    <property type="entry name" value="SET"/>
    <property type="match status" value="1"/>
</dbReference>
<dbReference type="CDD" id="cd20071">
    <property type="entry name" value="SET_SMYD"/>
    <property type="match status" value="1"/>
</dbReference>
<dbReference type="InterPro" id="IPR053010">
    <property type="entry name" value="SET_SmydA-8"/>
</dbReference>
<dbReference type="KEGG" id="apln:108735850"/>
<sequence>MSLHRRRRQKSRKGSDTLIPINNNNNDDENSSKEKKEKELNFRIKNSKVMGRYMVAARYFEPGEIIVSETPLVVGPCTGCKVQCLGCYQTLNQKDKYHKCKNCGWPLCSPKCSGISQYYGHSTSECNILKETKSSNFLNYANFDDLKINLHALVPLRCLLLKSLNPSGYEKLMNMEAHNEIRANIPEVWNGNQKTVVEKIRNDWGLLEYTEEEIHTICGILEVNAFEIGQNGVNIRGLYPSAFLLSHDCVPNTNHNDEEKDFRLTIRASLPISKNQPITLSYAYTLQGTLKRREHLLENKFFECMCKRCSDPTELGTFTSALRCPKCEKGWVLSTNPLDPEAAWSCNNSQTQESENRCPGYRVTAKSMKLLINRITQEVDSIDCNDIERMEEFLEKYRNVLHPSHYLCLGVKLSLSQLYGKINGYLINELTDEQLTRKREICREIMKIFDIIEPGYTRLRGVTLYELHAPIMILTTRQYEQEDITKSELRRRLKEVVKCLEQANIILGSESPSSAEGMMGIAAKDALEKIRNWEKIIGKF</sequence>
<dbReference type="STRING" id="224129.A0A1W4WHY5"/>
<dbReference type="Gene3D" id="6.10.140.2220">
    <property type="match status" value="1"/>
</dbReference>